<proteinExistence type="predicted"/>
<feature type="region of interest" description="Disordered" evidence="1">
    <location>
        <begin position="91"/>
        <end position="163"/>
    </location>
</feature>
<protein>
    <recommendedName>
        <fullName evidence="2">C2H2-type domain-containing protein</fullName>
    </recommendedName>
</protein>
<dbReference type="SMART" id="SM00355">
    <property type="entry name" value="ZnF_C2H2"/>
    <property type="match status" value="2"/>
</dbReference>
<dbReference type="PROSITE" id="PS00028">
    <property type="entry name" value="ZINC_FINGER_C2H2_1"/>
    <property type="match status" value="1"/>
</dbReference>
<dbReference type="InterPro" id="IPR013087">
    <property type="entry name" value="Znf_C2H2_type"/>
</dbReference>
<evidence type="ECO:0000259" key="2">
    <source>
        <dbReference type="PROSITE" id="PS00028"/>
    </source>
</evidence>
<accession>A0A7M5VG98</accession>
<sequence>MEGFACDNCNFESQTLKLLLRHIYCSHSQSLNFRTKCTLCELYFTKHNSLYKHTLRHHRELFNAGICADADQNLQENERYVEQENHEDDFINQDYHDDHNDDSEKDDDSSLNETLSSTELSDHEDTENSGFSDDSSDEASDFDEDDMDIPPENIHEEEDQDDPDLKEACCSFILKVKDKHNLSQVSLESIMESTKYLSTISNHLLKEKIKGVLERHNFPHIQETENVFDENPGLFEGLETLPLQNRYIAEHYDLLSFKEIFLGNKMKYKKKGSKQVIAEDQDTFIYIPIIESLHQLLKDSMMRKELLREPQASAKDVLFDFQDGELFQNDKYFQDHKDAIALIIFHDEIEVCNPLGSKAGKHKLDLYYYRGGGAYEVLNYRHPGHFFENHRYPVQIFRKYRSR</sequence>
<evidence type="ECO:0000313" key="3">
    <source>
        <dbReference type="EnsemblMetazoa" id="CLYHEMP011427.1"/>
    </source>
</evidence>
<evidence type="ECO:0000256" key="1">
    <source>
        <dbReference type="SAM" id="MobiDB-lite"/>
    </source>
</evidence>
<dbReference type="Proteomes" id="UP000594262">
    <property type="component" value="Unplaced"/>
</dbReference>
<dbReference type="OrthoDB" id="5988351at2759"/>
<dbReference type="EnsemblMetazoa" id="CLYHEMT011427.1">
    <property type="protein sequence ID" value="CLYHEMP011427.1"/>
    <property type="gene ID" value="CLYHEMG011427"/>
</dbReference>
<feature type="compositionally biased region" description="Acidic residues" evidence="1">
    <location>
        <begin position="100"/>
        <end position="110"/>
    </location>
</feature>
<feature type="compositionally biased region" description="Acidic residues" evidence="1">
    <location>
        <begin position="134"/>
        <end position="163"/>
    </location>
</feature>
<dbReference type="Gene3D" id="3.30.160.60">
    <property type="entry name" value="Classic Zinc Finger"/>
    <property type="match status" value="1"/>
</dbReference>
<keyword evidence="4" id="KW-1185">Reference proteome</keyword>
<feature type="domain" description="C2H2-type" evidence="2">
    <location>
        <begin position="37"/>
        <end position="58"/>
    </location>
</feature>
<organism evidence="3 4">
    <name type="scientific">Clytia hemisphaerica</name>
    <dbReference type="NCBI Taxonomy" id="252671"/>
    <lineage>
        <taxon>Eukaryota</taxon>
        <taxon>Metazoa</taxon>
        <taxon>Cnidaria</taxon>
        <taxon>Hydrozoa</taxon>
        <taxon>Hydroidolina</taxon>
        <taxon>Leptothecata</taxon>
        <taxon>Obeliida</taxon>
        <taxon>Clytiidae</taxon>
        <taxon>Clytia</taxon>
    </lineage>
</organism>
<evidence type="ECO:0000313" key="4">
    <source>
        <dbReference type="Proteomes" id="UP000594262"/>
    </source>
</evidence>
<dbReference type="AlphaFoldDB" id="A0A7M5VG98"/>
<name>A0A7M5VG98_9CNID</name>
<reference evidence="3" key="1">
    <citation type="submission" date="2021-01" db="UniProtKB">
        <authorList>
            <consortium name="EnsemblMetazoa"/>
        </authorList>
    </citation>
    <scope>IDENTIFICATION</scope>
</reference>